<dbReference type="InterPro" id="IPR038062">
    <property type="entry name" value="ScdA-like_N_sf"/>
</dbReference>
<dbReference type="Proteomes" id="UP000002420">
    <property type="component" value="Chromosome"/>
</dbReference>
<dbReference type="Gene3D" id="3.40.190.10">
    <property type="entry name" value="Periplasmic binding protein-like II"/>
    <property type="match status" value="2"/>
</dbReference>
<dbReference type="PANTHER" id="PTHR30006">
    <property type="entry name" value="THIAMINE-BINDING PERIPLASMIC PROTEIN-RELATED"/>
    <property type="match status" value="1"/>
</dbReference>
<reference evidence="3 4" key="1">
    <citation type="submission" date="2008-05" db="EMBL/GenBank/DDBJ databases">
        <title>Complete sequence of chromosome of Geobacter lovleyi SZ.</title>
        <authorList>
            <consortium name="US DOE Joint Genome Institute"/>
            <person name="Lucas S."/>
            <person name="Copeland A."/>
            <person name="Lapidus A."/>
            <person name="Glavina del Rio T."/>
            <person name="Dalin E."/>
            <person name="Tice H."/>
            <person name="Bruce D."/>
            <person name="Goodwin L."/>
            <person name="Pitluck S."/>
            <person name="Chertkov O."/>
            <person name="Meincke L."/>
            <person name="Brettin T."/>
            <person name="Detter J.C."/>
            <person name="Han C."/>
            <person name="Tapia R."/>
            <person name="Kuske C.R."/>
            <person name="Schmutz J."/>
            <person name="Larimer F."/>
            <person name="Land M."/>
            <person name="Hauser L."/>
            <person name="Kyrpides N."/>
            <person name="Mikhailova N."/>
            <person name="Sung Y."/>
            <person name="Fletcher K.E."/>
            <person name="Ritalahti K.M."/>
            <person name="Loeffler F.E."/>
            <person name="Richardson P."/>
        </authorList>
    </citation>
    <scope>NUCLEOTIDE SEQUENCE [LARGE SCALE GENOMIC DNA]</scope>
    <source>
        <strain evidence="4">ATCC BAA-1151 / DSM 17278 / SZ</strain>
    </source>
</reference>
<sequence>MQTQLLHKDMTIKELLEQHPETLEVLVANGFENLKDPKVLAGVGGFLKLERAALTKNYDLDNFLGLLQQKVDEKHNQVDVTMKQTQQEQSEITISGLLPCPVRLPLLEGFDRFIEQYTRDSGTTVSYKFEAASLGSAWMDEHIQTVTAPDQLPDIFVSAGFETFFDPATIGRFKDQGLFADLTGDAVNRSFEGLELKDPKGHYGLISVVPSAFMVNHDELGDLPVPRTWADILKPEFEQKVALPVGDFDLFNAILLTIHKMYGDEGVKKLGRCMLKSMHPAQMIKNAQRVAEEKPPVTIIPYFFSRMAGMVKSLEIVWPEDGAIISPIFMLAKAGKQDKLQPIADFLCSKEVGEILTNRGLFPALNPAVENQLPEQHPWQWVGWDYLYSHDIAAQIRYTVGLFEEAMNADE</sequence>
<evidence type="ECO:0000313" key="3">
    <source>
        <dbReference type="EMBL" id="ACD94758.1"/>
    </source>
</evidence>
<dbReference type="GO" id="GO:0030288">
    <property type="term" value="C:outer membrane-bounded periplasmic space"/>
    <property type="evidence" value="ECO:0007669"/>
    <property type="project" value="TreeGrafter"/>
</dbReference>
<dbReference type="GO" id="GO:0030976">
    <property type="term" value="F:thiamine pyrophosphate binding"/>
    <property type="evidence" value="ECO:0007669"/>
    <property type="project" value="TreeGrafter"/>
</dbReference>
<dbReference type="Pfam" id="PF08984">
    <property type="entry name" value="DUF1858"/>
    <property type="match status" value="1"/>
</dbReference>
<evidence type="ECO:0000313" key="4">
    <source>
        <dbReference type="Proteomes" id="UP000002420"/>
    </source>
</evidence>
<keyword evidence="1" id="KW-0732">Signal</keyword>
<keyword evidence="4" id="KW-1185">Reference proteome</keyword>
<feature type="domain" description="DUF1858" evidence="2">
    <location>
        <begin position="7"/>
        <end position="63"/>
    </location>
</feature>
<name>B3E634_TRIL1</name>
<accession>B3E634</accession>
<dbReference type="Gene3D" id="1.10.3910.10">
    <property type="entry name" value="SP0561-like"/>
    <property type="match status" value="1"/>
</dbReference>
<proteinExistence type="predicted"/>
<dbReference type="SUPFAM" id="SSF53850">
    <property type="entry name" value="Periplasmic binding protein-like II"/>
    <property type="match status" value="1"/>
</dbReference>
<dbReference type="AlphaFoldDB" id="B3E634"/>
<dbReference type="GO" id="GO:0015888">
    <property type="term" value="P:thiamine transport"/>
    <property type="evidence" value="ECO:0007669"/>
    <property type="project" value="TreeGrafter"/>
</dbReference>
<dbReference type="STRING" id="398767.Glov_1035"/>
<dbReference type="Pfam" id="PF13343">
    <property type="entry name" value="SBP_bac_6"/>
    <property type="match status" value="1"/>
</dbReference>
<protein>
    <recommendedName>
        <fullName evidence="2">DUF1858 domain-containing protein</fullName>
    </recommendedName>
</protein>
<dbReference type="PANTHER" id="PTHR30006:SF2">
    <property type="entry name" value="ABC TRANSPORTER SUBSTRATE-BINDING PROTEIN"/>
    <property type="match status" value="1"/>
</dbReference>
<dbReference type="HOGENOM" id="CLU_055408_0_0_7"/>
<dbReference type="GO" id="GO:0030975">
    <property type="term" value="F:thiamine binding"/>
    <property type="evidence" value="ECO:0007669"/>
    <property type="project" value="TreeGrafter"/>
</dbReference>
<evidence type="ECO:0000256" key="1">
    <source>
        <dbReference type="ARBA" id="ARBA00022729"/>
    </source>
</evidence>
<dbReference type="KEGG" id="glo:Glov_1035"/>
<organism evidence="3 4">
    <name type="scientific">Trichlorobacter lovleyi (strain ATCC BAA-1151 / DSM 17278 / SZ)</name>
    <name type="common">Geobacter lovleyi</name>
    <dbReference type="NCBI Taxonomy" id="398767"/>
    <lineage>
        <taxon>Bacteria</taxon>
        <taxon>Pseudomonadati</taxon>
        <taxon>Thermodesulfobacteriota</taxon>
        <taxon>Desulfuromonadia</taxon>
        <taxon>Geobacterales</taxon>
        <taxon>Geobacteraceae</taxon>
        <taxon>Trichlorobacter</taxon>
    </lineage>
</organism>
<dbReference type="RefSeq" id="WP_012469108.1">
    <property type="nucleotide sequence ID" value="NC_010814.1"/>
</dbReference>
<evidence type="ECO:0000259" key="2">
    <source>
        <dbReference type="Pfam" id="PF08984"/>
    </source>
</evidence>
<dbReference type="EMBL" id="CP001089">
    <property type="protein sequence ID" value="ACD94758.1"/>
    <property type="molecule type" value="Genomic_DNA"/>
</dbReference>
<gene>
    <name evidence="3" type="ordered locus">Glov_1035</name>
</gene>
<dbReference type="InterPro" id="IPR015077">
    <property type="entry name" value="DUF1858"/>
</dbReference>
<dbReference type="OrthoDB" id="9766989at2"/>
<dbReference type="eggNOG" id="COG1840">
    <property type="taxonomic scope" value="Bacteria"/>
</dbReference>
<dbReference type="SUPFAM" id="SSF140683">
    <property type="entry name" value="SP0561-like"/>
    <property type="match status" value="1"/>
</dbReference>